<sequence>MGLPIDTMKARLKDKNGPYISWSDIRDAMGKASGDKQLALFTFAVYELIVFPKALG</sequence>
<protein>
    <submittedName>
        <fullName evidence="1">Uncharacterized protein</fullName>
    </submittedName>
</protein>
<organism evidence="1 2">
    <name type="scientific">Gossypium laxum</name>
    <dbReference type="NCBI Taxonomy" id="34288"/>
    <lineage>
        <taxon>Eukaryota</taxon>
        <taxon>Viridiplantae</taxon>
        <taxon>Streptophyta</taxon>
        <taxon>Embryophyta</taxon>
        <taxon>Tracheophyta</taxon>
        <taxon>Spermatophyta</taxon>
        <taxon>Magnoliopsida</taxon>
        <taxon>eudicotyledons</taxon>
        <taxon>Gunneridae</taxon>
        <taxon>Pentapetalae</taxon>
        <taxon>rosids</taxon>
        <taxon>malvids</taxon>
        <taxon>Malvales</taxon>
        <taxon>Malvaceae</taxon>
        <taxon>Malvoideae</taxon>
        <taxon>Gossypium</taxon>
    </lineage>
</organism>
<dbReference type="EMBL" id="JABEZV010448090">
    <property type="protein sequence ID" value="MBA0730957.1"/>
    <property type="molecule type" value="Genomic_DNA"/>
</dbReference>
<dbReference type="EMBL" id="JABEZV010448090">
    <property type="protein sequence ID" value="MBA0730958.1"/>
    <property type="molecule type" value="Genomic_DNA"/>
</dbReference>
<evidence type="ECO:0000313" key="1">
    <source>
        <dbReference type="EMBL" id="MBA0730957.1"/>
    </source>
</evidence>
<proteinExistence type="predicted"/>
<dbReference type="AlphaFoldDB" id="A0A7J9B3P0"/>
<dbReference type="Proteomes" id="UP000593574">
    <property type="component" value="Unassembled WGS sequence"/>
</dbReference>
<comment type="caution">
    <text evidence="1">The sequence shown here is derived from an EMBL/GenBank/DDBJ whole genome shotgun (WGS) entry which is preliminary data.</text>
</comment>
<accession>A0A7J9B3P0</accession>
<reference evidence="1" key="2">
    <citation type="submission" date="2020-04" db="EMBL/GenBank/DDBJ databases">
        <authorList>
            <person name="Grover C.E."/>
            <person name="Arick M.A. II"/>
            <person name="Thrash A."/>
            <person name="Conover J.L."/>
            <person name="Sanders W.S."/>
            <person name="Peterson D.G."/>
            <person name="Scheffler J.A."/>
            <person name="Scheffler B.E."/>
            <person name="Wendel J.F."/>
        </authorList>
    </citation>
    <scope>NUCLEOTIDE SEQUENCE</scope>
    <source>
        <strain evidence="1">4</strain>
        <tissue evidence="1">Leaf</tissue>
    </source>
</reference>
<evidence type="ECO:0000313" key="2">
    <source>
        <dbReference type="Proteomes" id="UP000593574"/>
    </source>
</evidence>
<name>A0A7J9B3P0_9ROSI</name>
<reference evidence="1 2" key="1">
    <citation type="journal article" date="2019" name="Genome Biol. Evol.">
        <title>Insights into the evolution of the New World diploid cottons (Gossypium, subgenus Houzingenia) based on genome sequencing.</title>
        <authorList>
            <person name="Grover C.E."/>
            <person name="Arick M.A. 2nd"/>
            <person name="Thrash A."/>
            <person name="Conover J.L."/>
            <person name="Sanders W.S."/>
            <person name="Peterson D.G."/>
            <person name="Frelichowski J.E."/>
            <person name="Scheffler J.A."/>
            <person name="Scheffler B.E."/>
            <person name="Wendel J.F."/>
        </authorList>
    </citation>
    <scope>NUCLEOTIDE SEQUENCE [LARGE SCALE GENOMIC DNA]</scope>
    <source>
        <strain evidence="1">4</strain>
        <tissue evidence="1">Leaf</tissue>
    </source>
</reference>
<keyword evidence="2" id="KW-1185">Reference proteome</keyword>
<gene>
    <name evidence="1" type="ORF">Golax_023408</name>
</gene>